<dbReference type="SMART" id="SM00020">
    <property type="entry name" value="Tryp_SPc"/>
    <property type="match status" value="1"/>
</dbReference>
<proteinExistence type="predicted"/>
<keyword evidence="6" id="KW-1185">Reference proteome</keyword>
<dbReference type="InterPro" id="IPR001254">
    <property type="entry name" value="Trypsin_dom"/>
</dbReference>
<dbReference type="PANTHER" id="PTHR24250">
    <property type="entry name" value="CHYMOTRYPSIN-RELATED"/>
    <property type="match status" value="1"/>
</dbReference>
<dbReference type="InterPro" id="IPR009003">
    <property type="entry name" value="Peptidase_S1_PA"/>
</dbReference>
<keyword evidence="3" id="KW-0732">Signal</keyword>
<dbReference type="PROSITE" id="PS00134">
    <property type="entry name" value="TRYPSIN_HIS"/>
    <property type="match status" value="1"/>
</dbReference>
<keyword evidence="1" id="KW-1015">Disulfide bond</keyword>
<dbReference type="SUPFAM" id="SSF50494">
    <property type="entry name" value="Trypsin-like serine proteases"/>
    <property type="match status" value="1"/>
</dbReference>
<accession>A0ABN8B8K6</accession>
<evidence type="ECO:0000256" key="3">
    <source>
        <dbReference type="SAM" id="SignalP"/>
    </source>
</evidence>
<feature type="domain" description="Peptidase S1" evidence="4">
    <location>
        <begin position="42"/>
        <end position="284"/>
    </location>
</feature>
<keyword evidence="2" id="KW-0378">Hydrolase</keyword>
<dbReference type="Proteomes" id="UP001153292">
    <property type="component" value="Chromosome 21"/>
</dbReference>
<dbReference type="Pfam" id="PF00089">
    <property type="entry name" value="Trypsin"/>
    <property type="match status" value="1"/>
</dbReference>
<evidence type="ECO:0000313" key="6">
    <source>
        <dbReference type="Proteomes" id="UP001153292"/>
    </source>
</evidence>
<dbReference type="CDD" id="cd00190">
    <property type="entry name" value="Tryp_SPc"/>
    <property type="match status" value="1"/>
</dbReference>
<organism evidence="5 6">
    <name type="scientific">Chilo suppressalis</name>
    <name type="common">Asiatic rice borer moth</name>
    <dbReference type="NCBI Taxonomy" id="168631"/>
    <lineage>
        <taxon>Eukaryota</taxon>
        <taxon>Metazoa</taxon>
        <taxon>Ecdysozoa</taxon>
        <taxon>Arthropoda</taxon>
        <taxon>Hexapoda</taxon>
        <taxon>Insecta</taxon>
        <taxon>Pterygota</taxon>
        <taxon>Neoptera</taxon>
        <taxon>Endopterygota</taxon>
        <taxon>Lepidoptera</taxon>
        <taxon>Glossata</taxon>
        <taxon>Ditrysia</taxon>
        <taxon>Pyraloidea</taxon>
        <taxon>Crambidae</taxon>
        <taxon>Crambinae</taxon>
        <taxon>Chilo</taxon>
    </lineage>
</organism>
<dbReference type="EMBL" id="OU963914">
    <property type="protein sequence ID" value="CAH0402881.1"/>
    <property type="molecule type" value="Genomic_DNA"/>
</dbReference>
<evidence type="ECO:0000256" key="2">
    <source>
        <dbReference type="RuleBase" id="RU363034"/>
    </source>
</evidence>
<sequence length="308" mass="34048">MAVEYMFCLLLLVGLAQAVPTVSKGEPAIIEEIRESTGLSRIVAGWPAQDAQIPYQISLRMVNSIGGVSSCGGSLIHHRWVITAAHCVANRHMFVVRLGLTNLTTPDIIVETNLKYIHPEYDEIRAGVQTDDIALLGLNHHMTYTRYIQPSRLQNSGQKAENYLGRRFVVSGYGRTDDLWNGGTASEILLWTHLQGITNDECRRWYGGSTVIQAQTVCAESYNHTSQSSCQGDSGGPLTIVDADGRTTMVGIVSFGSSAGCNSPFPSAYVRPDYYHEWYREVTGIDFDWSSEDIVPLQPEEPSKINFV</sequence>
<evidence type="ECO:0000313" key="5">
    <source>
        <dbReference type="EMBL" id="CAH0402881.1"/>
    </source>
</evidence>
<feature type="chain" id="PRO_5045825867" description="Peptidase S1 domain-containing protein" evidence="3">
    <location>
        <begin position="19"/>
        <end position="308"/>
    </location>
</feature>
<dbReference type="PROSITE" id="PS00135">
    <property type="entry name" value="TRYPSIN_SER"/>
    <property type="match status" value="1"/>
</dbReference>
<protein>
    <recommendedName>
        <fullName evidence="4">Peptidase S1 domain-containing protein</fullName>
    </recommendedName>
</protein>
<dbReference type="PROSITE" id="PS50240">
    <property type="entry name" value="TRYPSIN_DOM"/>
    <property type="match status" value="1"/>
</dbReference>
<keyword evidence="2" id="KW-0720">Serine protease</keyword>
<evidence type="ECO:0000259" key="4">
    <source>
        <dbReference type="PROSITE" id="PS50240"/>
    </source>
</evidence>
<dbReference type="InterPro" id="IPR018114">
    <property type="entry name" value="TRYPSIN_HIS"/>
</dbReference>
<dbReference type="PRINTS" id="PR00722">
    <property type="entry name" value="CHYMOTRYPSIN"/>
</dbReference>
<feature type="signal peptide" evidence="3">
    <location>
        <begin position="1"/>
        <end position="18"/>
    </location>
</feature>
<dbReference type="Gene3D" id="2.40.10.10">
    <property type="entry name" value="Trypsin-like serine proteases"/>
    <property type="match status" value="1"/>
</dbReference>
<keyword evidence="2" id="KW-0645">Protease</keyword>
<dbReference type="InterPro" id="IPR001314">
    <property type="entry name" value="Peptidase_S1A"/>
</dbReference>
<dbReference type="InterPro" id="IPR033116">
    <property type="entry name" value="TRYPSIN_SER"/>
</dbReference>
<name>A0ABN8B8K6_CHISP</name>
<reference evidence="5" key="1">
    <citation type="submission" date="2021-12" db="EMBL/GenBank/DDBJ databases">
        <authorList>
            <person name="King R."/>
        </authorList>
    </citation>
    <scope>NUCLEOTIDE SEQUENCE</scope>
</reference>
<gene>
    <name evidence="5" type="ORF">CHILSU_LOCUS6133</name>
</gene>
<dbReference type="InterPro" id="IPR043504">
    <property type="entry name" value="Peptidase_S1_PA_chymotrypsin"/>
</dbReference>
<dbReference type="PANTHER" id="PTHR24250:SF50">
    <property type="entry name" value="PEPTIDASE S1 DOMAIN-CONTAINING PROTEIN"/>
    <property type="match status" value="1"/>
</dbReference>
<evidence type="ECO:0000256" key="1">
    <source>
        <dbReference type="ARBA" id="ARBA00023157"/>
    </source>
</evidence>